<feature type="compositionally biased region" description="Basic and acidic residues" evidence="1">
    <location>
        <begin position="14"/>
        <end position="38"/>
    </location>
</feature>
<name>A0ABN7UQP3_GIGMA</name>
<dbReference type="EMBL" id="CAJVQB010005145">
    <property type="protein sequence ID" value="CAG8654208.1"/>
    <property type="molecule type" value="Genomic_DNA"/>
</dbReference>
<evidence type="ECO:0000313" key="2">
    <source>
        <dbReference type="EMBL" id="CAG8654208.1"/>
    </source>
</evidence>
<organism evidence="2 3">
    <name type="scientific">Gigaspora margarita</name>
    <dbReference type="NCBI Taxonomy" id="4874"/>
    <lineage>
        <taxon>Eukaryota</taxon>
        <taxon>Fungi</taxon>
        <taxon>Fungi incertae sedis</taxon>
        <taxon>Mucoromycota</taxon>
        <taxon>Glomeromycotina</taxon>
        <taxon>Glomeromycetes</taxon>
        <taxon>Diversisporales</taxon>
        <taxon>Gigasporaceae</taxon>
        <taxon>Gigaspora</taxon>
    </lineage>
</organism>
<protein>
    <submittedName>
        <fullName evidence="2">27879_t:CDS:1</fullName>
    </submittedName>
</protein>
<evidence type="ECO:0000256" key="1">
    <source>
        <dbReference type="SAM" id="MobiDB-lite"/>
    </source>
</evidence>
<sequence length="463" mass="54144">MGTKIEEVEINTSESEHKENSSKEKFDKEKAEFEKTNEKCVSNEGNMASQDLQFSKTTPDNNNKARRKLENEEHRECESGTSKERQRKFESEEENNQTWRVGNYRQGKKGKDKEIIAESSKKVLLKEDWSMEKDLIHKKNDSSLDDQIKANHLDEIWGIIERAIIEAANKSLPKKKVSNFRHTKAKEFNRTYMHRPIVQISRWIRFIRDRLGLPIEETNKLEFNLTIEKINTDLQLELQQAEDIWIEDTLEIHRTLLKLIKNKAELQVSTSTSLLKPKGLGNCRALADELFQKQVISLYKRLSSTGTEALATELRLKQRFNDTRIVNAEELKFYFNFSSEIWQIEQGRIPLNEVFGKVFNQKTADALKRLNLFTIAQLISNRRNRKLVPKYVIPGYNLLALSIELPVVLFNKRKKELVLVENKEDDRKIFKIVQKADPNQFEIKKCKECSRNTAKMIGKVNEE</sequence>
<evidence type="ECO:0000313" key="3">
    <source>
        <dbReference type="Proteomes" id="UP000789901"/>
    </source>
</evidence>
<keyword evidence="3" id="KW-1185">Reference proteome</keyword>
<feature type="compositionally biased region" description="Polar residues" evidence="1">
    <location>
        <begin position="39"/>
        <end position="62"/>
    </location>
</feature>
<feature type="region of interest" description="Disordered" evidence="1">
    <location>
        <begin position="1"/>
        <end position="113"/>
    </location>
</feature>
<gene>
    <name evidence="2" type="ORF">GMARGA_LOCUS9518</name>
</gene>
<reference evidence="2 3" key="1">
    <citation type="submission" date="2021-06" db="EMBL/GenBank/DDBJ databases">
        <authorList>
            <person name="Kallberg Y."/>
            <person name="Tangrot J."/>
            <person name="Rosling A."/>
        </authorList>
    </citation>
    <scope>NUCLEOTIDE SEQUENCE [LARGE SCALE GENOMIC DNA]</scope>
    <source>
        <strain evidence="2 3">120-4 pot B 10/14</strain>
    </source>
</reference>
<feature type="non-terminal residue" evidence="2">
    <location>
        <position position="463"/>
    </location>
</feature>
<comment type="caution">
    <text evidence="2">The sequence shown here is derived from an EMBL/GenBank/DDBJ whole genome shotgun (WGS) entry which is preliminary data.</text>
</comment>
<feature type="compositionally biased region" description="Basic and acidic residues" evidence="1">
    <location>
        <begin position="68"/>
        <end position="90"/>
    </location>
</feature>
<proteinExistence type="predicted"/>
<dbReference type="Proteomes" id="UP000789901">
    <property type="component" value="Unassembled WGS sequence"/>
</dbReference>
<accession>A0ABN7UQP3</accession>